<gene>
    <name evidence="2" type="ORF">OP8BY_2160</name>
</gene>
<sequence>MVNYILLYKIRKLVKQILKEKIEDGEIATTPRSCLGCLADELSWEIYYLFKEREEGKKGGSDQADKDKEKTEEPE</sequence>
<accession>A0A3E2BMA4</accession>
<evidence type="ECO:0000256" key="1">
    <source>
        <dbReference type="SAM" id="MobiDB-lite"/>
    </source>
</evidence>
<reference evidence="2 3" key="1">
    <citation type="submission" date="2018-08" db="EMBL/GenBank/DDBJ databases">
        <title>Genome analysis of the thermophilic bacterium of the candidate phylum Aminicenantes from deep subsurface aquifer revealed its physiology and ecological role.</title>
        <authorList>
            <person name="Kadnikov V.V."/>
            <person name="Mardanov A.V."/>
            <person name="Beletsky A.V."/>
            <person name="Karnachuk O.V."/>
            <person name="Ravin N.V."/>
        </authorList>
    </citation>
    <scope>NUCLEOTIDE SEQUENCE [LARGE SCALE GENOMIC DNA]</scope>
    <source>
        <strain evidence="2">BY38</strain>
    </source>
</reference>
<dbReference type="EMBL" id="QUAH01000006">
    <property type="protein sequence ID" value="RFT15762.1"/>
    <property type="molecule type" value="Genomic_DNA"/>
</dbReference>
<evidence type="ECO:0000313" key="2">
    <source>
        <dbReference type="EMBL" id="RFT15762.1"/>
    </source>
</evidence>
<protein>
    <submittedName>
        <fullName evidence="2">Uncharacterized protein</fullName>
    </submittedName>
</protein>
<comment type="caution">
    <text evidence="2">The sequence shown here is derived from an EMBL/GenBank/DDBJ whole genome shotgun (WGS) entry which is preliminary data.</text>
</comment>
<dbReference type="Proteomes" id="UP000257323">
    <property type="component" value="Unassembled WGS sequence"/>
</dbReference>
<organism evidence="2 3">
    <name type="scientific">Candidatus Saccharicenans subterraneus</name>
    <dbReference type="NCBI Taxonomy" id="2508984"/>
    <lineage>
        <taxon>Bacteria</taxon>
        <taxon>Candidatus Aminicenantota</taxon>
        <taxon>Candidatus Aminicenantia</taxon>
        <taxon>Candidatus Aminicenantales</taxon>
        <taxon>Candidatus Saccharicenantaceae</taxon>
        <taxon>Candidatus Saccharicenans</taxon>
    </lineage>
</organism>
<feature type="region of interest" description="Disordered" evidence="1">
    <location>
        <begin position="55"/>
        <end position="75"/>
    </location>
</feature>
<proteinExistence type="predicted"/>
<name>A0A3E2BMA4_9BACT</name>
<evidence type="ECO:0000313" key="3">
    <source>
        <dbReference type="Proteomes" id="UP000257323"/>
    </source>
</evidence>
<dbReference type="AlphaFoldDB" id="A0A3E2BMA4"/>